<feature type="active site" description="Charge relay system" evidence="5 6">
    <location>
        <position position="156"/>
    </location>
</feature>
<comment type="similarity">
    <text evidence="1 6 7">Belongs to the peptidase S8 family.</text>
</comment>
<keyword evidence="4 6" id="KW-0720">Serine protease</keyword>
<proteinExistence type="inferred from homology"/>
<dbReference type="OrthoDB" id="9798386at2"/>
<dbReference type="GO" id="GO:0006508">
    <property type="term" value="P:proteolysis"/>
    <property type="evidence" value="ECO:0007669"/>
    <property type="project" value="UniProtKB-KW"/>
</dbReference>
<dbReference type="Gene3D" id="2.60.120.260">
    <property type="entry name" value="Galactose-binding domain-like"/>
    <property type="match status" value="1"/>
</dbReference>
<dbReference type="InterPro" id="IPR023827">
    <property type="entry name" value="Peptidase_S8_Asp-AS"/>
</dbReference>
<feature type="domain" description="Inhibitor I9" evidence="10">
    <location>
        <begin position="45"/>
        <end position="115"/>
    </location>
</feature>
<dbReference type="GO" id="GO:0005615">
    <property type="term" value="C:extracellular space"/>
    <property type="evidence" value="ECO:0007669"/>
    <property type="project" value="TreeGrafter"/>
</dbReference>
<dbReference type="InterPro" id="IPR037045">
    <property type="entry name" value="S8pro/Inhibitor_I9_sf"/>
</dbReference>
<evidence type="ECO:0000259" key="9">
    <source>
        <dbReference type="Pfam" id="PF00082"/>
    </source>
</evidence>
<dbReference type="InterPro" id="IPR050131">
    <property type="entry name" value="Peptidase_S8_subtilisin-like"/>
</dbReference>
<dbReference type="Gene3D" id="3.30.70.80">
    <property type="entry name" value="Peptidase S8 propeptide/proteinase inhibitor I9"/>
    <property type="match status" value="1"/>
</dbReference>
<evidence type="ECO:0000256" key="6">
    <source>
        <dbReference type="PROSITE-ProRule" id="PRU01240"/>
    </source>
</evidence>
<dbReference type="InterPro" id="IPR034193">
    <property type="entry name" value="PCSK9_ProteinaseK-like"/>
</dbReference>
<dbReference type="EMBL" id="QGSV01000273">
    <property type="protein sequence ID" value="PWU45024.1"/>
    <property type="molecule type" value="Genomic_DNA"/>
</dbReference>
<reference evidence="12" key="1">
    <citation type="submission" date="2018-05" db="EMBL/GenBank/DDBJ databases">
        <title>Micromonospora globispora sp. nov. and Micromonospora rugosa sp. nov., isolated from marine sediment.</title>
        <authorList>
            <person name="Carro L."/>
            <person name="Aysel V."/>
            <person name="Cetin D."/>
            <person name="Igual J.M."/>
            <person name="Klenk H.-P."/>
            <person name="Trujillo M.E."/>
            <person name="Sahin N."/>
        </authorList>
    </citation>
    <scope>NUCLEOTIDE SEQUENCE [LARGE SCALE GENOMIC DNA]</scope>
    <source>
        <strain evidence="12">S2904</strain>
    </source>
</reference>
<dbReference type="RefSeq" id="WP_109946683.1">
    <property type="nucleotide sequence ID" value="NZ_QGGF01000254.1"/>
</dbReference>
<dbReference type="GO" id="GO:0004252">
    <property type="term" value="F:serine-type endopeptidase activity"/>
    <property type="evidence" value="ECO:0007669"/>
    <property type="project" value="UniProtKB-UniRule"/>
</dbReference>
<evidence type="ECO:0000256" key="3">
    <source>
        <dbReference type="ARBA" id="ARBA00022801"/>
    </source>
</evidence>
<dbReference type="SUPFAM" id="SSF52743">
    <property type="entry name" value="Subtilisin-like"/>
    <property type="match status" value="1"/>
</dbReference>
<feature type="chain" id="PRO_5043163638" evidence="8">
    <location>
        <begin position="27"/>
        <end position="664"/>
    </location>
</feature>
<evidence type="ECO:0000259" key="10">
    <source>
        <dbReference type="Pfam" id="PF05922"/>
    </source>
</evidence>
<sequence length="664" mass="66685">MALPHRSVLVGVAALTMLAAASPALAAEPTGAIRDAGGATAVADSYIVVLKDSAVAPSQVGDTAQRLTARHGGTVARTWQAALRGFEVRVGAQAAARIAADPTVAYVEQNHTVSISGTQTNPPSWGLDRIDQRNLPLDSSYTYPNTASNVHAYIIDTGIRTTHTDFGGRATWGTNTVDTNNTDCNGHGTHVSGTVGGSSYGVAKGVQLVAVKVLNCQGSGTTAGVVSGVDWVTQNAVKPAVANMSLGGGVDTTLDTAVRNSISSGVTYGLAAGNDSGADACNTSPARTAEAITVGSTTNTDARSSFSNIGTCLDIFAPGSSITSAWNSSDTASNTISGTSMATPHVVGAAALVASANPSWTPQQVRDYLVNNATSGVVTNAGTGSPNKLLYVVNGSTPPPTNDFSVSVSPTSGSTAPGGSVTATVSTATTSGSAQSVSLSASGLPSGATASFNPATVTSGGSSTLTITTSTSTPAGTYAVTISGTAASGTKTATYSLTVTGTGGCTGGGQKLVNPGFESGNTGWTATSGVIGQYGSSGEPPRSGTWNAWLDGYGSSHTDTLAQSVSLPAGCSSYSLSFWLHIDTSETTTSTAYDTLKVQVLNSSGSVLATLATYSNLNKNTGYAQRSFNLGAYAGQTVQIKFTGVEDWSLQTSFVIDDTALNVS</sequence>
<evidence type="ECO:0000256" key="4">
    <source>
        <dbReference type="ARBA" id="ARBA00022825"/>
    </source>
</evidence>
<keyword evidence="2 6" id="KW-0645">Protease</keyword>
<feature type="active site" description="Charge relay system" evidence="5 6">
    <location>
        <position position="340"/>
    </location>
</feature>
<evidence type="ECO:0000313" key="12">
    <source>
        <dbReference type="Proteomes" id="UP000245683"/>
    </source>
</evidence>
<dbReference type="SUPFAM" id="SSF54897">
    <property type="entry name" value="Protease propeptides/inhibitors"/>
    <property type="match status" value="1"/>
</dbReference>
<keyword evidence="8" id="KW-0732">Signal</keyword>
<dbReference type="PROSITE" id="PS00137">
    <property type="entry name" value="SUBTILASE_HIS"/>
    <property type="match status" value="1"/>
</dbReference>
<evidence type="ECO:0000256" key="2">
    <source>
        <dbReference type="ARBA" id="ARBA00022670"/>
    </source>
</evidence>
<dbReference type="InterPro" id="IPR036852">
    <property type="entry name" value="Peptidase_S8/S53_dom_sf"/>
</dbReference>
<dbReference type="Pfam" id="PF00082">
    <property type="entry name" value="Peptidase_S8"/>
    <property type="match status" value="1"/>
</dbReference>
<dbReference type="Pfam" id="PF05922">
    <property type="entry name" value="Inhibitor_I9"/>
    <property type="match status" value="1"/>
</dbReference>
<gene>
    <name evidence="11" type="ORF">DLJ46_22965</name>
</gene>
<evidence type="ECO:0000256" key="1">
    <source>
        <dbReference type="ARBA" id="ARBA00011073"/>
    </source>
</evidence>
<dbReference type="PANTHER" id="PTHR43806:SF11">
    <property type="entry name" value="CEREVISIN-RELATED"/>
    <property type="match status" value="1"/>
</dbReference>
<keyword evidence="3 6" id="KW-0378">Hydrolase</keyword>
<dbReference type="InterPro" id="IPR015500">
    <property type="entry name" value="Peptidase_S8_subtilisin-rel"/>
</dbReference>
<feature type="active site" description="Charge relay system" evidence="5 6">
    <location>
        <position position="187"/>
    </location>
</feature>
<dbReference type="PRINTS" id="PR00723">
    <property type="entry name" value="SUBTILISIN"/>
</dbReference>
<protein>
    <submittedName>
        <fullName evidence="11">Peptidase S8/S53 subtilisin kexin sedolisin</fullName>
    </submittedName>
</protein>
<dbReference type="Gene3D" id="3.40.50.200">
    <property type="entry name" value="Peptidase S8/S53 domain"/>
    <property type="match status" value="1"/>
</dbReference>
<keyword evidence="12" id="KW-1185">Reference proteome</keyword>
<accession>A0A317JYC5</accession>
<evidence type="ECO:0000313" key="11">
    <source>
        <dbReference type="EMBL" id="PWU45024.1"/>
    </source>
</evidence>
<evidence type="ECO:0000256" key="7">
    <source>
        <dbReference type="RuleBase" id="RU003355"/>
    </source>
</evidence>
<dbReference type="CDD" id="cd04077">
    <property type="entry name" value="Peptidases_S8_PCSK9_ProteinaseK_like"/>
    <property type="match status" value="1"/>
</dbReference>
<dbReference type="InterPro" id="IPR000209">
    <property type="entry name" value="Peptidase_S8/S53_dom"/>
</dbReference>
<dbReference type="PROSITE" id="PS00138">
    <property type="entry name" value="SUBTILASE_SER"/>
    <property type="match status" value="1"/>
</dbReference>
<dbReference type="PROSITE" id="PS00136">
    <property type="entry name" value="SUBTILASE_ASP"/>
    <property type="match status" value="1"/>
</dbReference>
<feature type="signal peptide" evidence="8">
    <location>
        <begin position="1"/>
        <end position="26"/>
    </location>
</feature>
<evidence type="ECO:0000256" key="5">
    <source>
        <dbReference type="PIRSR" id="PIRSR615500-1"/>
    </source>
</evidence>
<dbReference type="PANTHER" id="PTHR43806">
    <property type="entry name" value="PEPTIDASE S8"/>
    <property type="match status" value="1"/>
</dbReference>
<feature type="domain" description="Peptidase S8/S53" evidence="9">
    <location>
        <begin position="154"/>
        <end position="376"/>
    </location>
</feature>
<name>A0A317JYC5_9ACTN</name>
<dbReference type="Proteomes" id="UP000245683">
    <property type="component" value="Unassembled WGS sequence"/>
</dbReference>
<dbReference type="InterPro" id="IPR023828">
    <property type="entry name" value="Peptidase_S8_Ser-AS"/>
</dbReference>
<evidence type="ECO:0000256" key="8">
    <source>
        <dbReference type="SAM" id="SignalP"/>
    </source>
</evidence>
<dbReference type="InterPro" id="IPR010259">
    <property type="entry name" value="S8pro/Inhibitor_I9"/>
</dbReference>
<dbReference type="AlphaFoldDB" id="A0A317JYC5"/>
<dbReference type="InterPro" id="IPR022398">
    <property type="entry name" value="Peptidase_S8_His-AS"/>
</dbReference>
<dbReference type="FunFam" id="3.40.50.200:FF:000014">
    <property type="entry name" value="Proteinase K"/>
    <property type="match status" value="1"/>
</dbReference>
<comment type="caution">
    <text evidence="11">The sequence shown here is derived from an EMBL/GenBank/DDBJ whole genome shotgun (WGS) entry which is preliminary data.</text>
</comment>
<dbReference type="PROSITE" id="PS51892">
    <property type="entry name" value="SUBTILASE"/>
    <property type="match status" value="1"/>
</dbReference>
<organism evidence="11 12">
    <name type="scientific">Micromonospora globispora</name>
    <dbReference type="NCBI Taxonomy" id="1450148"/>
    <lineage>
        <taxon>Bacteria</taxon>
        <taxon>Bacillati</taxon>
        <taxon>Actinomycetota</taxon>
        <taxon>Actinomycetes</taxon>
        <taxon>Micromonosporales</taxon>
        <taxon>Micromonosporaceae</taxon>
        <taxon>Micromonospora</taxon>
    </lineage>
</organism>